<protein>
    <submittedName>
        <fullName evidence="1">Uncharacterized protein</fullName>
    </submittedName>
</protein>
<comment type="caution">
    <text evidence="1">The sequence shown here is derived from an EMBL/GenBank/DDBJ whole genome shotgun (WGS) entry which is preliminary data.</text>
</comment>
<feature type="non-terminal residue" evidence="1">
    <location>
        <position position="1"/>
    </location>
</feature>
<accession>A0A392V8S0</accession>
<keyword evidence="2" id="KW-1185">Reference proteome</keyword>
<dbReference type="AlphaFoldDB" id="A0A392V8S0"/>
<reference evidence="1 2" key="1">
    <citation type="journal article" date="2018" name="Front. Plant Sci.">
        <title>Red Clover (Trifolium pratense) and Zigzag Clover (T. medium) - A Picture of Genomic Similarities and Differences.</title>
        <authorList>
            <person name="Dluhosova J."/>
            <person name="Istvanek J."/>
            <person name="Nedelnik J."/>
            <person name="Repkova J."/>
        </authorList>
    </citation>
    <scope>NUCLEOTIDE SEQUENCE [LARGE SCALE GENOMIC DNA]</scope>
    <source>
        <strain evidence="2">cv. 10/8</strain>
        <tissue evidence="1">Leaf</tissue>
    </source>
</reference>
<dbReference type="EMBL" id="LXQA011076405">
    <property type="protein sequence ID" value="MCI83833.1"/>
    <property type="molecule type" value="Genomic_DNA"/>
</dbReference>
<dbReference type="Proteomes" id="UP000265520">
    <property type="component" value="Unassembled WGS sequence"/>
</dbReference>
<evidence type="ECO:0000313" key="1">
    <source>
        <dbReference type="EMBL" id="MCI83833.1"/>
    </source>
</evidence>
<name>A0A392V8S0_9FABA</name>
<sequence>TTTQREIYQGVIIDKAIKRDMIQGTMPTSGAALFFNAPDNIEIPTNAHH</sequence>
<organism evidence="1 2">
    <name type="scientific">Trifolium medium</name>
    <dbReference type="NCBI Taxonomy" id="97028"/>
    <lineage>
        <taxon>Eukaryota</taxon>
        <taxon>Viridiplantae</taxon>
        <taxon>Streptophyta</taxon>
        <taxon>Embryophyta</taxon>
        <taxon>Tracheophyta</taxon>
        <taxon>Spermatophyta</taxon>
        <taxon>Magnoliopsida</taxon>
        <taxon>eudicotyledons</taxon>
        <taxon>Gunneridae</taxon>
        <taxon>Pentapetalae</taxon>
        <taxon>rosids</taxon>
        <taxon>fabids</taxon>
        <taxon>Fabales</taxon>
        <taxon>Fabaceae</taxon>
        <taxon>Papilionoideae</taxon>
        <taxon>50 kb inversion clade</taxon>
        <taxon>NPAAA clade</taxon>
        <taxon>Hologalegina</taxon>
        <taxon>IRL clade</taxon>
        <taxon>Trifolieae</taxon>
        <taxon>Trifolium</taxon>
    </lineage>
</organism>
<proteinExistence type="predicted"/>
<evidence type="ECO:0000313" key="2">
    <source>
        <dbReference type="Proteomes" id="UP000265520"/>
    </source>
</evidence>